<dbReference type="AlphaFoldDB" id="H9UKP8"/>
<protein>
    <submittedName>
        <fullName evidence="6">Transcriptional regulator</fullName>
    </submittedName>
</protein>
<dbReference type="InterPro" id="IPR001647">
    <property type="entry name" value="HTH_TetR"/>
</dbReference>
<dbReference type="PROSITE" id="PS50977">
    <property type="entry name" value="HTH_TETR_2"/>
    <property type="match status" value="1"/>
</dbReference>
<evidence type="ECO:0000313" key="6">
    <source>
        <dbReference type="EMBL" id="AFG38091.1"/>
    </source>
</evidence>
<dbReference type="SUPFAM" id="SSF46689">
    <property type="entry name" value="Homeodomain-like"/>
    <property type="match status" value="1"/>
</dbReference>
<sequence>MAKKRASSERNRERIITAAARLIVSKGVADTSLADIARETGISKGTLYYYYPNKGDLIFDISERHLQRLTSKLFDWMERSGKDATPERVLRMTYEIVMKSTTKGIIHLYLIQEALANHPPLRDRFRQEYPRWVQMIQSGIERVRPGSPDNDVLASLVMASIDGYLIQKLLGVDRISIDRVARYLSDK</sequence>
<keyword evidence="1" id="KW-0805">Transcription regulation</keyword>
<proteinExistence type="predicted"/>
<evidence type="ECO:0000256" key="3">
    <source>
        <dbReference type="ARBA" id="ARBA00023163"/>
    </source>
</evidence>
<dbReference type="PANTHER" id="PTHR30055:SF234">
    <property type="entry name" value="HTH-TYPE TRANSCRIPTIONAL REGULATOR BETI"/>
    <property type="match status" value="1"/>
</dbReference>
<dbReference type="PANTHER" id="PTHR30055">
    <property type="entry name" value="HTH-TYPE TRANSCRIPTIONAL REGULATOR RUTR"/>
    <property type="match status" value="1"/>
</dbReference>
<dbReference type="HOGENOM" id="CLU_069356_15_11_12"/>
<dbReference type="STRING" id="889378.Spiaf_2043"/>
<evidence type="ECO:0000256" key="4">
    <source>
        <dbReference type="PROSITE-ProRule" id="PRU00335"/>
    </source>
</evidence>
<keyword evidence="3" id="KW-0804">Transcription</keyword>
<dbReference type="Proteomes" id="UP000007383">
    <property type="component" value="Chromosome"/>
</dbReference>
<name>H9UKP8_SPIAZ</name>
<dbReference type="Pfam" id="PF00440">
    <property type="entry name" value="TetR_N"/>
    <property type="match status" value="1"/>
</dbReference>
<dbReference type="InterPro" id="IPR036271">
    <property type="entry name" value="Tet_transcr_reg_TetR-rel_C_sf"/>
</dbReference>
<dbReference type="Gene3D" id="1.10.357.10">
    <property type="entry name" value="Tetracycline Repressor, domain 2"/>
    <property type="match status" value="1"/>
</dbReference>
<dbReference type="InterPro" id="IPR050109">
    <property type="entry name" value="HTH-type_TetR-like_transc_reg"/>
</dbReference>
<dbReference type="GO" id="GO:0000976">
    <property type="term" value="F:transcription cis-regulatory region binding"/>
    <property type="evidence" value="ECO:0007669"/>
    <property type="project" value="TreeGrafter"/>
</dbReference>
<keyword evidence="2 4" id="KW-0238">DNA-binding</keyword>
<dbReference type="PATRIC" id="fig|889378.3.peg.2030"/>
<dbReference type="eggNOG" id="COG1309">
    <property type="taxonomic scope" value="Bacteria"/>
</dbReference>
<dbReference type="SUPFAM" id="SSF48498">
    <property type="entry name" value="Tetracyclin repressor-like, C-terminal domain"/>
    <property type="match status" value="1"/>
</dbReference>
<organism evidence="6 7">
    <name type="scientific">Spirochaeta africana (strain ATCC 700263 / DSM 8902 / Z-7692)</name>
    <dbReference type="NCBI Taxonomy" id="889378"/>
    <lineage>
        <taxon>Bacteria</taxon>
        <taxon>Pseudomonadati</taxon>
        <taxon>Spirochaetota</taxon>
        <taxon>Spirochaetia</taxon>
        <taxon>Spirochaetales</taxon>
        <taxon>Spirochaetaceae</taxon>
        <taxon>Spirochaeta</taxon>
    </lineage>
</organism>
<reference evidence="7" key="1">
    <citation type="journal article" date="2013" name="Stand. Genomic Sci.">
        <title>Complete genome sequence of the halophilic bacterium Spirochaeta africana type strain (Z-7692(T)) from the alkaline Lake Magadi in the East African Rift.</title>
        <authorList>
            <person name="Liolos K."/>
            <person name="Abt B."/>
            <person name="Scheuner C."/>
            <person name="Teshima H."/>
            <person name="Held B."/>
            <person name="Lapidus A."/>
            <person name="Nolan M."/>
            <person name="Lucas S."/>
            <person name="Deshpande S."/>
            <person name="Cheng J.F."/>
            <person name="Tapia R."/>
            <person name="Goodwin L.A."/>
            <person name="Pitluck S."/>
            <person name="Pagani I."/>
            <person name="Ivanova N."/>
            <person name="Mavromatis K."/>
            <person name="Mikhailova N."/>
            <person name="Huntemann M."/>
            <person name="Pati A."/>
            <person name="Chen A."/>
            <person name="Palaniappan K."/>
            <person name="Land M."/>
            <person name="Rohde M."/>
            <person name="Tindall B.J."/>
            <person name="Detter J.C."/>
            <person name="Goker M."/>
            <person name="Bristow J."/>
            <person name="Eisen J.A."/>
            <person name="Markowitz V."/>
            <person name="Hugenholtz P."/>
            <person name="Woyke T."/>
            <person name="Klenk H.P."/>
            <person name="Kyrpides N.C."/>
        </authorList>
    </citation>
    <scope>NUCLEOTIDE SEQUENCE</scope>
    <source>
        <strain evidence="7">ATCC 700263 / DSM 8902 / Z-7692</strain>
    </source>
</reference>
<evidence type="ECO:0000313" key="7">
    <source>
        <dbReference type="Proteomes" id="UP000007383"/>
    </source>
</evidence>
<dbReference type="GO" id="GO:0003700">
    <property type="term" value="F:DNA-binding transcription factor activity"/>
    <property type="evidence" value="ECO:0007669"/>
    <property type="project" value="TreeGrafter"/>
</dbReference>
<dbReference type="PRINTS" id="PR00455">
    <property type="entry name" value="HTHTETR"/>
</dbReference>
<evidence type="ECO:0000256" key="1">
    <source>
        <dbReference type="ARBA" id="ARBA00023015"/>
    </source>
</evidence>
<dbReference type="OrthoDB" id="6430772at2"/>
<dbReference type="EMBL" id="CP003282">
    <property type="protein sequence ID" value="AFG38091.1"/>
    <property type="molecule type" value="Genomic_DNA"/>
</dbReference>
<dbReference type="KEGG" id="sfc:Spiaf_2043"/>
<evidence type="ECO:0000259" key="5">
    <source>
        <dbReference type="PROSITE" id="PS50977"/>
    </source>
</evidence>
<dbReference type="InterPro" id="IPR009057">
    <property type="entry name" value="Homeodomain-like_sf"/>
</dbReference>
<feature type="domain" description="HTH tetR-type" evidence="5">
    <location>
        <begin position="9"/>
        <end position="69"/>
    </location>
</feature>
<evidence type="ECO:0000256" key="2">
    <source>
        <dbReference type="ARBA" id="ARBA00023125"/>
    </source>
</evidence>
<keyword evidence="7" id="KW-1185">Reference proteome</keyword>
<gene>
    <name evidence="6" type="ordered locus">Spiaf_2043</name>
</gene>
<feature type="DNA-binding region" description="H-T-H motif" evidence="4">
    <location>
        <begin position="32"/>
        <end position="51"/>
    </location>
</feature>
<accession>H9UKP8</accession>
<dbReference type="RefSeq" id="WP_014456074.1">
    <property type="nucleotide sequence ID" value="NC_017098.1"/>
</dbReference>